<feature type="transmembrane region" description="Helical" evidence="1">
    <location>
        <begin position="33"/>
        <end position="57"/>
    </location>
</feature>
<comment type="caution">
    <text evidence="2">The sequence shown here is derived from an EMBL/GenBank/DDBJ whole genome shotgun (WGS) entry which is preliminary data.</text>
</comment>
<keyword evidence="1" id="KW-0812">Transmembrane</keyword>
<evidence type="ECO:0000256" key="1">
    <source>
        <dbReference type="SAM" id="Phobius"/>
    </source>
</evidence>
<evidence type="ECO:0000313" key="3">
    <source>
        <dbReference type="Proteomes" id="UP001530315"/>
    </source>
</evidence>
<name>A0ABD3NZL8_9STRA</name>
<gene>
    <name evidence="2" type="ORF">ACHAW5_004907</name>
</gene>
<evidence type="ECO:0000313" key="2">
    <source>
        <dbReference type="EMBL" id="KAL3780794.1"/>
    </source>
</evidence>
<protein>
    <submittedName>
        <fullName evidence="2">Uncharacterized protein</fullName>
    </submittedName>
</protein>
<dbReference type="Proteomes" id="UP001530315">
    <property type="component" value="Unassembled WGS sequence"/>
</dbReference>
<dbReference type="AlphaFoldDB" id="A0ABD3NZL8"/>
<dbReference type="EMBL" id="JALLAZ020001097">
    <property type="protein sequence ID" value="KAL3780794.1"/>
    <property type="molecule type" value="Genomic_DNA"/>
</dbReference>
<keyword evidence="3" id="KW-1185">Reference proteome</keyword>
<keyword evidence="1" id="KW-0472">Membrane</keyword>
<proteinExistence type="predicted"/>
<sequence>MIEAEDFKLTWKVVGSTVEHKFCAAKIRGLRFVSFHCLGCVVTSISLVTIISVLGLADMYGHIHRDRSLLSCRKCKVELHFDIRRSNPDFFCSHSVHDPLISVAINR</sequence>
<reference evidence="2 3" key="1">
    <citation type="submission" date="2024-10" db="EMBL/GenBank/DDBJ databases">
        <title>Updated reference genomes for cyclostephanoid diatoms.</title>
        <authorList>
            <person name="Roberts W.R."/>
            <person name="Alverson A.J."/>
        </authorList>
    </citation>
    <scope>NUCLEOTIDE SEQUENCE [LARGE SCALE GENOMIC DNA]</scope>
    <source>
        <strain evidence="2 3">AJA276-08</strain>
    </source>
</reference>
<organism evidence="2 3">
    <name type="scientific">Stephanodiscus triporus</name>
    <dbReference type="NCBI Taxonomy" id="2934178"/>
    <lineage>
        <taxon>Eukaryota</taxon>
        <taxon>Sar</taxon>
        <taxon>Stramenopiles</taxon>
        <taxon>Ochrophyta</taxon>
        <taxon>Bacillariophyta</taxon>
        <taxon>Coscinodiscophyceae</taxon>
        <taxon>Thalassiosirophycidae</taxon>
        <taxon>Stephanodiscales</taxon>
        <taxon>Stephanodiscaceae</taxon>
        <taxon>Stephanodiscus</taxon>
    </lineage>
</organism>
<keyword evidence="1" id="KW-1133">Transmembrane helix</keyword>
<accession>A0ABD3NZL8</accession>